<feature type="region of interest" description="Disordered" evidence="1">
    <location>
        <begin position="305"/>
        <end position="376"/>
    </location>
</feature>
<feature type="compositionally biased region" description="Low complexity" evidence="1">
    <location>
        <begin position="338"/>
        <end position="356"/>
    </location>
</feature>
<dbReference type="Proteomes" id="UP001163846">
    <property type="component" value="Unassembled WGS sequence"/>
</dbReference>
<dbReference type="Gene3D" id="3.30.70.2850">
    <property type="match status" value="1"/>
</dbReference>
<dbReference type="AlphaFoldDB" id="A0AA38NUR1"/>
<evidence type="ECO:0000313" key="2">
    <source>
        <dbReference type="EMBL" id="KAJ3830974.1"/>
    </source>
</evidence>
<keyword evidence="3" id="KW-1185">Reference proteome</keyword>
<evidence type="ECO:0000256" key="1">
    <source>
        <dbReference type="SAM" id="MobiDB-lite"/>
    </source>
</evidence>
<organism evidence="2 3">
    <name type="scientific">Lentinula raphanica</name>
    <dbReference type="NCBI Taxonomy" id="153919"/>
    <lineage>
        <taxon>Eukaryota</taxon>
        <taxon>Fungi</taxon>
        <taxon>Dikarya</taxon>
        <taxon>Basidiomycota</taxon>
        <taxon>Agaricomycotina</taxon>
        <taxon>Agaricomycetes</taxon>
        <taxon>Agaricomycetidae</taxon>
        <taxon>Agaricales</taxon>
        <taxon>Marasmiineae</taxon>
        <taxon>Omphalotaceae</taxon>
        <taxon>Lentinula</taxon>
    </lineage>
</organism>
<feature type="region of interest" description="Disordered" evidence="1">
    <location>
        <begin position="166"/>
        <end position="245"/>
    </location>
</feature>
<feature type="non-terminal residue" evidence="2">
    <location>
        <position position="1"/>
    </location>
</feature>
<protein>
    <submittedName>
        <fullName evidence="2">Uncharacterized protein</fullName>
    </submittedName>
</protein>
<comment type="caution">
    <text evidence="2">The sequence shown here is derived from an EMBL/GenBank/DDBJ whole genome shotgun (WGS) entry which is preliminary data.</text>
</comment>
<feature type="compositionally biased region" description="Acidic residues" evidence="1">
    <location>
        <begin position="194"/>
        <end position="236"/>
    </location>
</feature>
<dbReference type="EMBL" id="MU807969">
    <property type="protein sequence ID" value="KAJ3830974.1"/>
    <property type="molecule type" value="Genomic_DNA"/>
</dbReference>
<proteinExistence type="predicted"/>
<evidence type="ECO:0000313" key="3">
    <source>
        <dbReference type="Proteomes" id="UP001163846"/>
    </source>
</evidence>
<gene>
    <name evidence="2" type="ORF">F5878DRAFT_668090</name>
</gene>
<feature type="compositionally biased region" description="Polar residues" evidence="1">
    <location>
        <begin position="364"/>
        <end position="376"/>
    </location>
</feature>
<accession>A0AA38NUR1</accession>
<name>A0AA38NUR1_9AGAR</name>
<sequence length="376" mass="42155">ARIKKQCKLAEEFYNAQPDDVKEKISDENATLHSSRVAAFKKLVSGSGFSLEGIDELTDAEKQLCRADLLTFIQPLLDAIRAHTGLWLTLLAGAPPQNAQDPNSDFAVLAISSRTAQGLKFQEWKPKEFDSKVMNLFLLFLHADTDMPKAADDLAQSKKDILNNPLLITISEPGPSTERAKKNAVRNAKKSTNNDDEDDEEDNDDEEYGDDEEEEEGDKEEDDNEEEEEEEEEEDPYFGLHPNRRKKLLPESRKYLDSLSPEQRRIEIAPLFCHYSAYEFQRENNILRTKWYMLQITNGRKATDIILNGPDSPQDSLKDLPTHTSQSPSCARSPEAPPIGDSHSSSSPHPSQSSPHRTPPSPLLVNSEQSPSAPDA</sequence>
<reference evidence="2" key="1">
    <citation type="submission" date="2022-08" db="EMBL/GenBank/DDBJ databases">
        <authorList>
            <consortium name="DOE Joint Genome Institute"/>
            <person name="Min B."/>
            <person name="Riley R."/>
            <person name="Sierra-Patev S."/>
            <person name="Naranjo-Ortiz M."/>
            <person name="Looney B."/>
            <person name="Konkel Z."/>
            <person name="Slot J.C."/>
            <person name="Sakamoto Y."/>
            <person name="Steenwyk J.L."/>
            <person name="Rokas A."/>
            <person name="Carro J."/>
            <person name="Camarero S."/>
            <person name="Ferreira P."/>
            <person name="Molpeceres G."/>
            <person name="Ruiz-Duenas F.J."/>
            <person name="Serrano A."/>
            <person name="Henrissat B."/>
            <person name="Drula E."/>
            <person name="Hughes K.W."/>
            <person name="Mata J.L."/>
            <person name="Ishikawa N.K."/>
            <person name="Vargas-Isla R."/>
            <person name="Ushijima S."/>
            <person name="Smith C.A."/>
            <person name="Ahrendt S."/>
            <person name="Andreopoulos W."/>
            <person name="He G."/>
            <person name="Labutti K."/>
            <person name="Lipzen A."/>
            <person name="Ng V."/>
            <person name="Sandor L."/>
            <person name="Barry K."/>
            <person name="Martinez A.T."/>
            <person name="Xiao Y."/>
            <person name="Gibbons J.G."/>
            <person name="Terashima K."/>
            <person name="Hibbett D.S."/>
            <person name="Grigoriev I.V."/>
        </authorList>
    </citation>
    <scope>NUCLEOTIDE SEQUENCE</scope>
    <source>
        <strain evidence="2">TFB9207</strain>
    </source>
</reference>